<dbReference type="SMART" id="SM01230">
    <property type="entry name" value="Gln-synt_C"/>
    <property type="match status" value="1"/>
</dbReference>
<gene>
    <name evidence="11" type="ORF">PPROV_000897700</name>
</gene>
<dbReference type="EMBL" id="BNJQ01000028">
    <property type="protein sequence ID" value="GHP10245.1"/>
    <property type="molecule type" value="Genomic_DNA"/>
</dbReference>
<evidence type="ECO:0000313" key="12">
    <source>
        <dbReference type="Proteomes" id="UP000660262"/>
    </source>
</evidence>
<evidence type="ECO:0000313" key="11">
    <source>
        <dbReference type="EMBL" id="GHP10245.1"/>
    </source>
</evidence>
<dbReference type="InterPro" id="IPR036651">
    <property type="entry name" value="Gln_synt_N_sf"/>
</dbReference>
<dbReference type="InterPro" id="IPR050292">
    <property type="entry name" value="Glutamine_Synthetase"/>
</dbReference>
<dbReference type="Proteomes" id="UP000660262">
    <property type="component" value="Unassembled WGS sequence"/>
</dbReference>
<keyword evidence="5" id="KW-0436">Ligase</keyword>
<organism evidence="11 12">
    <name type="scientific">Pycnococcus provasolii</name>
    <dbReference type="NCBI Taxonomy" id="41880"/>
    <lineage>
        <taxon>Eukaryota</taxon>
        <taxon>Viridiplantae</taxon>
        <taxon>Chlorophyta</taxon>
        <taxon>Pseudoscourfieldiophyceae</taxon>
        <taxon>Pseudoscourfieldiales</taxon>
        <taxon>Pycnococcaceae</taxon>
        <taxon>Pycnococcus</taxon>
    </lineage>
</organism>
<reference evidence="11" key="1">
    <citation type="submission" date="2020-10" db="EMBL/GenBank/DDBJ databases">
        <title>Unveiling of a novel bifunctional photoreceptor, Dualchrome1, isolated from a cosmopolitan green alga.</title>
        <authorList>
            <person name="Suzuki S."/>
            <person name="Kawachi M."/>
        </authorList>
    </citation>
    <scope>NUCLEOTIDE SEQUENCE</scope>
    <source>
        <strain evidence="11">NIES 2893</strain>
    </source>
</reference>
<feature type="region of interest" description="Disordered" evidence="9">
    <location>
        <begin position="659"/>
        <end position="685"/>
    </location>
</feature>
<evidence type="ECO:0000256" key="2">
    <source>
        <dbReference type="ARBA" id="ARBA00009897"/>
    </source>
</evidence>
<dbReference type="InterPro" id="IPR008146">
    <property type="entry name" value="Gln_synth_cat_dom"/>
</dbReference>
<proteinExistence type="inferred from homology"/>
<evidence type="ECO:0000256" key="6">
    <source>
        <dbReference type="ARBA" id="ARBA00022741"/>
    </source>
</evidence>
<dbReference type="PANTHER" id="PTHR20852:SF93">
    <property type="entry name" value="GLUTAMINE SYNTHETASE CYTOSOLIC ISOZYME 1-1"/>
    <property type="match status" value="1"/>
</dbReference>
<dbReference type="GO" id="GO:0005737">
    <property type="term" value="C:cytoplasm"/>
    <property type="evidence" value="ECO:0007669"/>
    <property type="project" value="UniProtKB-SubCell"/>
</dbReference>
<dbReference type="GO" id="GO:0005524">
    <property type="term" value="F:ATP binding"/>
    <property type="evidence" value="ECO:0007669"/>
    <property type="project" value="UniProtKB-KW"/>
</dbReference>
<dbReference type="CDD" id="cd22961">
    <property type="entry name" value="DD_TEX55-like"/>
    <property type="match status" value="1"/>
</dbReference>
<keyword evidence="12" id="KW-1185">Reference proteome</keyword>
<dbReference type="PANTHER" id="PTHR20852">
    <property type="entry name" value="GLUTAMINE SYNTHETASE"/>
    <property type="match status" value="1"/>
</dbReference>
<dbReference type="Gene3D" id="3.30.590.10">
    <property type="entry name" value="Glutamine synthetase/guanido kinase, catalytic domain"/>
    <property type="match status" value="1"/>
</dbReference>
<accession>A0A830HU72</accession>
<evidence type="ECO:0000256" key="8">
    <source>
        <dbReference type="SAM" id="Coils"/>
    </source>
</evidence>
<dbReference type="GO" id="GO:0004356">
    <property type="term" value="F:glutamine synthetase activity"/>
    <property type="evidence" value="ECO:0007669"/>
    <property type="project" value="UniProtKB-EC"/>
</dbReference>
<evidence type="ECO:0000256" key="1">
    <source>
        <dbReference type="ARBA" id="ARBA00004496"/>
    </source>
</evidence>
<evidence type="ECO:0000259" key="10">
    <source>
        <dbReference type="SMART" id="SM01230"/>
    </source>
</evidence>
<dbReference type="Gene3D" id="3.10.20.70">
    <property type="entry name" value="Glutamine synthetase, N-terminal domain"/>
    <property type="match status" value="1"/>
</dbReference>
<sequence>MPPSLAAVALATTVKLESKVAEYLLKHRLPHVFDHLVQEVAVLRPKDARKGLVDALCNLDYNLAFPHRLDRPDCRPFHTMDVYTYDNLVNNPDNRLKDREVYFDLFQIRGLVFHLLHALAEERPADWVKFCKEKLLDPKFAPEIVTPDLEAEAREKAELEAAEKDAQDAAEAAAAEAKRLDAATEERLAVFTLPKPAFGELRIPQAYVEPDVVEGDEDGYAVGEEVGLDTEEGALEWEEERIDGMVRPPRPLLDASAAAIISSLPFTTPKSSLLEFVWLSAGDPASSMRSKTVTFDEMPKDDDGAPALVDAEDNTIRIPMIEFKAAASSMESNHLTGSNDDDVFARPQLLMRDPFRVGASTYIVFCDTVLPPPSAGLFVQKHQLLNGDLVDYVPHETNKRWACAAVLGSVEGESFDASFTISQAYGLVDADTGSPLGWSGAVPHAADGGAPGAATPYFAGTGAGAVVGRELADAHLAACMSSGVRVSDLAAGKLPGTWTFTVGPCTAVELGDHVLMARYILQRVCESFGVKHTLGPEVAPGYSPRAVLTMETSEMRSKLGYKTILSYLESLRKKSDGRKLTWTTTNANDATLTSEIAVLQPAFPWIDWWEKNEGIALAVDPPSHPWLAEYGKIVDYRASVADDPYVAVTRLISEATGAPGKPAGEGYLRDAPGVPPKSMSLSYQN</sequence>
<keyword evidence="6" id="KW-0547">Nucleotide-binding</keyword>
<evidence type="ECO:0000256" key="7">
    <source>
        <dbReference type="ARBA" id="ARBA00022840"/>
    </source>
</evidence>
<dbReference type="GO" id="GO:0006542">
    <property type="term" value="P:glutamine biosynthetic process"/>
    <property type="evidence" value="ECO:0007669"/>
    <property type="project" value="InterPro"/>
</dbReference>
<dbReference type="SUPFAM" id="SSF55931">
    <property type="entry name" value="Glutamine synthetase/guanido kinase"/>
    <property type="match status" value="1"/>
</dbReference>
<feature type="coiled-coil region" evidence="8">
    <location>
        <begin position="149"/>
        <end position="186"/>
    </location>
</feature>
<dbReference type="InterPro" id="IPR014746">
    <property type="entry name" value="Gln_synth/guanido_kin_cat_dom"/>
</dbReference>
<evidence type="ECO:0000256" key="5">
    <source>
        <dbReference type="ARBA" id="ARBA00022598"/>
    </source>
</evidence>
<feature type="domain" description="GS catalytic" evidence="10">
    <location>
        <begin position="396"/>
        <end position="657"/>
    </location>
</feature>
<name>A0A830HU72_9CHLO</name>
<keyword evidence="4" id="KW-0963">Cytoplasm</keyword>
<comment type="caution">
    <text evidence="11">The sequence shown here is derived from an EMBL/GenBank/DDBJ whole genome shotgun (WGS) entry which is preliminary data.</text>
</comment>
<dbReference type="FunFam" id="3.30.590.10:FF:000011">
    <property type="entry name" value="Glutamine synthetase"/>
    <property type="match status" value="1"/>
</dbReference>
<comment type="similarity">
    <text evidence="2">Belongs to the glutamine synthetase family.</text>
</comment>
<evidence type="ECO:0000256" key="3">
    <source>
        <dbReference type="ARBA" id="ARBA00012937"/>
    </source>
</evidence>
<protein>
    <recommendedName>
        <fullName evidence="3">glutamine synthetase</fullName>
        <ecNumber evidence="3">6.3.1.2</ecNumber>
    </recommendedName>
</protein>
<dbReference type="OrthoDB" id="1936100at2759"/>
<evidence type="ECO:0000256" key="4">
    <source>
        <dbReference type="ARBA" id="ARBA00022490"/>
    </source>
</evidence>
<keyword evidence="7" id="KW-0067">ATP-binding</keyword>
<keyword evidence="8" id="KW-0175">Coiled coil</keyword>
<evidence type="ECO:0000256" key="9">
    <source>
        <dbReference type="SAM" id="MobiDB-lite"/>
    </source>
</evidence>
<dbReference type="EC" id="6.3.1.2" evidence="3"/>
<comment type="subcellular location">
    <subcellularLocation>
        <location evidence="1">Cytoplasm</location>
    </subcellularLocation>
</comment>
<dbReference type="AlphaFoldDB" id="A0A830HU72"/>